<dbReference type="CDD" id="cd00063">
    <property type="entry name" value="FN3"/>
    <property type="match status" value="2"/>
</dbReference>
<feature type="domain" description="Fibronectin type-III" evidence="3">
    <location>
        <begin position="495"/>
        <end position="601"/>
    </location>
</feature>
<dbReference type="SUPFAM" id="SSF51126">
    <property type="entry name" value="Pectin lyase-like"/>
    <property type="match status" value="1"/>
</dbReference>
<proteinExistence type="predicted"/>
<feature type="signal peptide" evidence="2">
    <location>
        <begin position="1"/>
        <end position="24"/>
    </location>
</feature>
<dbReference type="InterPro" id="IPR013783">
    <property type="entry name" value="Ig-like_fold"/>
</dbReference>
<dbReference type="SMART" id="SM00060">
    <property type="entry name" value="FN3"/>
    <property type="match status" value="2"/>
</dbReference>
<evidence type="ECO:0000259" key="3">
    <source>
        <dbReference type="PROSITE" id="PS50853"/>
    </source>
</evidence>
<name>A0A1I0GJD1_THASX</name>
<dbReference type="PROSITE" id="PS50853">
    <property type="entry name" value="FN3"/>
    <property type="match status" value="1"/>
</dbReference>
<dbReference type="InterPro" id="IPR027385">
    <property type="entry name" value="Beta-barrel_OMP"/>
</dbReference>
<dbReference type="InterPro" id="IPR011250">
    <property type="entry name" value="OMP/PagP_B-barrel"/>
</dbReference>
<keyword evidence="1 2" id="KW-0732">Signal</keyword>
<feature type="chain" id="PRO_5011548855" evidence="2">
    <location>
        <begin position="25"/>
        <end position="930"/>
    </location>
</feature>
<dbReference type="OrthoDB" id="9805832at2"/>
<organism evidence="4 5">
    <name type="scientific">Thalassotalea agarivorans</name>
    <name type="common">Thalassomonas agarivorans</name>
    <dbReference type="NCBI Taxonomy" id="349064"/>
    <lineage>
        <taxon>Bacteria</taxon>
        <taxon>Pseudomonadati</taxon>
        <taxon>Pseudomonadota</taxon>
        <taxon>Gammaproteobacteria</taxon>
        <taxon>Alteromonadales</taxon>
        <taxon>Colwelliaceae</taxon>
        <taxon>Thalassotalea</taxon>
    </lineage>
</organism>
<dbReference type="InterPro" id="IPR003961">
    <property type="entry name" value="FN3_dom"/>
</dbReference>
<protein>
    <submittedName>
        <fullName evidence="4">Opacity protein</fullName>
    </submittedName>
</protein>
<dbReference type="SUPFAM" id="SSF49265">
    <property type="entry name" value="Fibronectin type III"/>
    <property type="match status" value="1"/>
</dbReference>
<sequence length="930" mass="100362">MLLHLFKLSFSALVFVHLITPAIAATYNVTSTNCLGSDSITEAISLANANPGEDTIEISSGISISGCGPLDPRAPFYLVITDSLIINGNFSTIRGFNDWLTPNGNLSPLYPDDESCPSQAVGWKFIGASNGLFQIGEYQTDNSGLVVKVNDLFVEKMSMLAEVEDNASLELTRVFTNKITSLLSSCQAPLIFANPGADISIESSLFQKSKSWSTLPPSVKGMIKNSGSSPQSNSELLIKNSTFDANYQKAAIVWRGDVNIVSSKLYNSGGLFFYDGTANLINSIVFQDGRLNGRDRDWIFVWDADLNVIASTLSFGHTSCDKTLFPTTCVSPNWPNFDFVNRSLIMSFLSGSISFKESAVQVRLPSFGDEQQPLMRAYDASTITADANTFIQPVPLQDATALETLTSQPSLLTGSPSMPVLANEVELLQTYPPSVVTPIISQSSTPGILIDAIDNAGSGQINELLDHEGNPITTDALGNPRVDSNDRRNIGAVQTTLSPHLIVSGIDNGLVQLAWSKPIDPVGGALTNYDVCYGSGASPDPVALGTSCSGTLQVIANMPDTLSGDVSGLTNGTKYWFLVRANSAGGASPWSNVVEETPYGPIAAPVITATPKYNQVDLQWGHIDAGGKQVSHYIVKWRIQGTDNWLGFKQVELPNNGMINVGTTIKASVTNTEHTLGTYYEYAVFAQTTDGDNGERGFATVPTTAELGKAETGTKKGGGSLSFVLLLGAILVFRVRKLTTLLSKPLLLVSTLALSTFSQAEETGSDKYKGFTVDLGLGVSYLSPDLDATDWEQDKKAQPAFGFGIGYQFDENWSVDISYHWLNHVKLQSDNLNYPETELHYHMLSGNAKYRLNQLWGNNYAPFVMLGVSHLDVTVSGSSSLIEEDKNTQIDYGIGINLSDTDLGKVDLSWKKVTGDVQLLEIRVVVDITD</sequence>
<dbReference type="AlphaFoldDB" id="A0A1I0GJD1"/>
<evidence type="ECO:0000313" key="5">
    <source>
        <dbReference type="Proteomes" id="UP000199308"/>
    </source>
</evidence>
<dbReference type="STRING" id="349064.SAMN05660429_02462"/>
<keyword evidence="5" id="KW-1185">Reference proteome</keyword>
<accession>A0A1I0GJD1</accession>
<evidence type="ECO:0000313" key="4">
    <source>
        <dbReference type="EMBL" id="SET71037.1"/>
    </source>
</evidence>
<dbReference type="RefSeq" id="WP_093330916.1">
    <property type="nucleotide sequence ID" value="NZ_AP027363.1"/>
</dbReference>
<dbReference type="Gene3D" id="2.40.160.20">
    <property type="match status" value="1"/>
</dbReference>
<dbReference type="Pfam" id="PF00041">
    <property type="entry name" value="fn3"/>
    <property type="match status" value="1"/>
</dbReference>
<evidence type="ECO:0000256" key="2">
    <source>
        <dbReference type="SAM" id="SignalP"/>
    </source>
</evidence>
<dbReference type="Pfam" id="PF13505">
    <property type="entry name" value="OMP_b-brl"/>
    <property type="match status" value="1"/>
</dbReference>
<dbReference type="Proteomes" id="UP000199308">
    <property type="component" value="Unassembled WGS sequence"/>
</dbReference>
<gene>
    <name evidence="4" type="ORF">SAMN05660429_02462</name>
</gene>
<dbReference type="InterPro" id="IPR011050">
    <property type="entry name" value="Pectin_lyase_fold/virulence"/>
</dbReference>
<dbReference type="SUPFAM" id="SSF56925">
    <property type="entry name" value="OMPA-like"/>
    <property type="match status" value="1"/>
</dbReference>
<dbReference type="Gene3D" id="2.60.40.10">
    <property type="entry name" value="Immunoglobulins"/>
    <property type="match status" value="2"/>
</dbReference>
<dbReference type="EMBL" id="FOHK01000012">
    <property type="protein sequence ID" value="SET71037.1"/>
    <property type="molecule type" value="Genomic_DNA"/>
</dbReference>
<dbReference type="InterPro" id="IPR036116">
    <property type="entry name" value="FN3_sf"/>
</dbReference>
<reference evidence="4 5" key="1">
    <citation type="submission" date="2016-10" db="EMBL/GenBank/DDBJ databases">
        <authorList>
            <person name="de Groot N.N."/>
        </authorList>
    </citation>
    <scope>NUCLEOTIDE SEQUENCE [LARGE SCALE GENOMIC DNA]</scope>
    <source>
        <strain evidence="4 5">DSM 19706</strain>
    </source>
</reference>
<evidence type="ECO:0000256" key="1">
    <source>
        <dbReference type="ARBA" id="ARBA00022729"/>
    </source>
</evidence>